<reference evidence="2 3" key="1">
    <citation type="submission" date="2019-03" db="EMBL/GenBank/DDBJ databases">
        <title>Genomic Encyclopedia of Type Strains, Phase IV (KMG-IV): sequencing the most valuable type-strain genomes for metagenomic binning, comparative biology and taxonomic classification.</title>
        <authorList>
            <person name="Goeker M."/>
        </authorList>
    </citation>
    <scope>NUCLEOTIDE SEQUENCE [LARGE SCALE GENOMIC DNA]</scope>
    <source>
        <strain evidence="2 3">DSM 19377</strain>
    </source>
</reference>
<gene>
    <name evidence="2" type="ORF">EV207_11689</name>
</gene>
<accession>A0A4R2P2I7</accession>
<evidence type="ECO:0000313" key="2">
    <source>
        <dbReference type="EMBL" id="TCP28777.1"/>
    </source>
</evidence>
<evidence type="ECO:0000256" key="1">
    <source>
        <dbReference type="SAM" id="Phobius"/>
    </source>
</evidence>
<feature type="transmembrane region" description="Helical" evidence="1">
    <location>
        <begin position="55"/>
        <end position="73"/>
    </location>
</feature>
<dbReference type="OrthoDB" id="2914962at2"/>
<keyword evidence="1" id="KW-1133">Transmembrane helix</keyword>
<name>A0A4R2P2I7_9BACL</name>
<feature type="transmembrane region" description="Helical" evidence="1">
    <location>
        <begin position="29"/>
        <end position="49"/>
    </location>
</feature>
<protein>
    <submittedName>
        <fullName evidence="2">Uncharacterized protein</fullName>
    </submittedName>
</protein>
<sequence length="92" mass="10057">MIEVIGALAAFFMGQWIAYRSKWVTNGSLLKMIASSIGVIGFSMILFVFAGKHMVSIVVVPTVICAAILSAKYRMYITGFMKQLKGDFKNGA</sequence>
<proteinExistence type="predicted"/>
<dbReference type="RefSeq" id="WP_132746432.1">
    <property type="nucleotide sequence ID" value="NZ_SLXK01000016.1"/>
</dbReference>
<dbReference type="Proteomes" id="UP000295416">
    <property type="component" value="Unassembled WGS sequence"/>
</dbReference>
<dbReference type="AlphaFoldDB" id="A0A4R2P2I7"/>
<dbReference type="EMBL" id="SLXK01000016">
    <property type="protein sequence ID" value="TCP28777.1"/>
    <property type="molecule type" value="Genomic_DNA"/>
</dbReference>
<evidence type="ECO:0000313" key="3">
    <source>
        <dbReference type="Proteomes" id="UP000295416"/>
    </source>
</evidence>
<organism evidence="2 3">
    <name type="scientific">Scopulibacillus darangshiensis</name>
    <dbReference type="NCBI Taxonomy" id="442528"/>
    <lineage>
        <taxon>Bacteria</taxon>
        <taxon>Bacillati</taxon>
        <taxon>Bacillota</taxon>
        <taxon>Bacilli</taxon>
        <taxon>Bacillales</taxon>
        <taxon>Sporolactobacillaceae</taxon>
        <taxon>Scopulibacillus</taxon>
    </lineage>
</organism>
<keyword evidence="3" id="KW-1185">Reference proteome</keyword>
<comment type="caution">
    <text evidence="2">The sequence shown here is derived from an EMBL/GenBank/DDBJ whole genome shotgun (WGS) entry which is preliminary data.</text>
</comment>
<keyword evidence="1" id="KW-0812">Transmembrane</keyword>
<keyword evidence="1" id="KW-0472">Membrane</keyword>